<evidence type="ECO:0000256" key="8">
    <source>
        <dbReference type="ARBA" id="ARBA00022989"/>
    </source>
</evidence>
<keyword evidence="5 12" id="KW-0812">Transmembrane</keyword>
<dbReference type="GO" id="GO:0005886">
    <property type="term" value="C:plasma membrane"/>
    <property type="evidence" value="ECO:0007669"/>
    <property type="project" value="TreeGrafter"/>
</dbReference>
<evidence type="ECO:0000256" key="6">
    <source>
        <dbReference type="ARBA" id="ARBA00022826"/>
    </source>
</evidence>
<dbReference type="Gene3D" id="1.10.287.70">
    <property type="match status" value="1"/>
</dbReference>
<keyword evidence="10 13" id="KW-0472">Membrane</keyword>
<sequence length="399" mass="44588">MEAEGLPQAKRCFWEALEKLFPRLCFLCSLVTYALVGAAVFSAIEGSQDLRAEDPEFEEFLKKLCDILKCNSTEGGTFSLTPSCLSGVEEGRKRDLEKLLQKVKPQWFSGSADWSFLSSLFFCCTVISTVGYSHVYPVTRLGKCLCMLYALFGIPLMFLVLTDTGDILATILSTSYNQFRRFPFLPPPLPKWCSGRSSKRRPDSRPADEAVPHVVIHDPELPAPKPAPAAPSSNMELLERLLAGEKDNALQVPPQAMERSTSCPELGSGRLSSSIISNLDEVGQQVERLDVPLLVIALVVFAYISCAAAVLPIWEKQLNFENAFYFCFVTLTTIGFGDIMLEHPHFFLFFSIYIIVGMEIVCIAFKLVQNRLLHLYKTLILFFANGRLSSSAKSERRLH</sequence>
<evidence type="ECO:0000256" key="5">
    <source>
        <dbReference type="ARBA" id="ARBA00022692"/>
    </source>
</evidence>
<keyword evidence="8 13" id="KW-1133">Transmembrane helix</keyword>
<dbReference type="Pfam" id="PF07885">
    <property type="entry name" value="Ion_trans_2"/>
    <property type="match status" value="2"/>
</dbReference>
<keyword evidence="9 12" id="KW-0406">Ion transport</keyword>
<feature type="domain" description="Potassium channel" evidence="14">
    <location>
        <begin position="300"/>
        <end position="372"/>
    </location>
</feature>
<comment type="similarity">
    <text evidence="2 12">Belongs to the two pore domain potassium channel (TC 1.A.1.8) family.</text>
</comment>
<evidence type="ECO:0000256" key="4">
    <source>
        <dbReference type="ARBA" id="ARBA00022538"/>
    </source>
</evidence>
<evidence type="ECO:0000256" key="1">
    <source>
        <dbReference type="ARBA" id="ARBA00004141"/>
    </source>
</evidence>
<dbReference type="InterPro" id="IPR013099">
    <property type="entry name" value="K_chnl_dom"/>
</dbReference>
<feature type="transmembrane region" description="Helical" evidence="13">
    <location>
        <begin position="144"/>
        <end position="162"/>
    </location>
</feature>
<proteinExistence type="inferred from homology"/>
<evidence type="ECO:0000256" key="12">
    <source>
        <dbReference type="RuleBase" id="RU003857"/>
    </source>
</evidence>
<name>A0AAD4TNT3_OVIAM</name>
<dbReference type="AlphaFoldDB" id="A0AAD4TNT3"/>
<evidence type="ECO:0000313" key="15">
    <source>
        <dbReference type="EMBL" id="KAI4530466.1"/>
    </source>
</evidence>
<dbReference type="PRINTS" id="PR01095">
    <property type="entry name" value="TASKCHANNEL"/>
</dbReference>
<evidence type="ECO:0000256" key="13">
    <source>
        <dbReference type="SAM" id="Phobius"/>
    </source>
</evidence>
<dbReference type="InterPro" id="IPR003280">
    <property type="entry name" value="2pore_dom_K_chnl"/>
</dbReference>
<evidence type="ECO:0000256" key="9">
    <source>
        <dbReference type="ARBA" id="ARBA00023065"/>
    </source>
</evidence>
<evidence type="ECO:0000259" key="14">
    <source>
        <dbReference type="Pfam" id="PF07885"/>
    </source>
</evidence>
<dbReference type="GO" id="GO:0022841">
    <property type="term" value="F:potassium ion leak channel activity"/>
    <property type="evidence" value="ECO:0007669"/>
    <property type="project" value="TreeGrafter"/>
</dbReference>
<gene>
    <name evidence="15" type="ORF">MG293_019355</name>
</gene>
<keyword evidence="11 12" id="KW-0407">Ion channel</keyword>
<keyword evidence="3 12" id="KW-0813">Transport</keyword>
<evidence type="ECO:0000256" key="11">
    <source>
        <dbReference type="ARBA" id="ARBA00023303"/>
    </source>
</evidence>
<organism evidence="15 16">
    <name type="scientific">Ovis ammon polii</name>
    <dbReference type="NCBI Taxonomy" id="230172"/>
    <lineage>
        <taxon>Eukaryota</taxon>
        <taxon>Metazoa</taxon>
        <taxon>Chordata</taxon>
        <taxon>Craniata</taxon>
        <taxon>Vertebrata</taxon>
        <taxon>Euteleostomi</taxon>
        <taxon>Mammalia</taxon>
        <taxon>Eutheria</taxon>
        <taxon>Laurasiatheria</taxon>
        <taxon>Artiodactyla</taxon>
        <taxon>Ruminantia</taxon>
        <taxon>Pecora</taxon>
        <taxon>Bovidae</taxon>
        <taxon>Caprinae</taxon>
        <taxon>Ovis</taxon>
    </lineage>
</organism>
<feature type="transmembrane region" description="Helical" evidence="13">
    <location>
        <begin position="20"/>
        <end position="44"/>
    </location>
</feature>
<accession>A0AAD4TNT3</accession>
<dbReference type="PRINTS" id="PR01333">
    <property type="entry name" value="2POREKCHANEL"/>
</dbReference>
<keyword evidence="7" id="KW-0630">Potassium</keyword>
<dbReference type="SUPFAM" id="SSF81324">
    <property type="entry name" value="Voltage-gated potassium channels"/>
    <property type="match status" value="2"/>
</dbReference>
<keyword evidence="4" id="KW-0633">Potassium transport</keyword>
<evidence type="ECO:0000256" key="10">
    <source>
        <dbReference type="ARBA" id="ARBA00023136"/>
    </source>
</evidence>
<feature type="transmembrane region" description="Helical" evidence="13">
    <location>
        <begin position="291"/>
        <end position="311"/>
    </location>
</feature>
<feature type="domain" description="Potassium channel" evidence="14">
    <location>
        <begin position="111"/>
        <end position="168"/>
    </location>
</feature>
<feature type="transmembrane region" description="Helical" evidence="13">
    <location>
        <begin position="114"/>
        <end position="132"/>
    </location>
</feature>
<keyword evidence="6" id="KW-0631">Potassium channel</keyword>
<reference evidence="15" key="1">
    <citation type="submission" date="2022-03" db="EMBL/GenBank/DDBJ databases">
        <title>Genomic analyses of argali, domestic sheep and their hybrids provide insights into chromosomal evolution, heterosis and genetic basis of agronomic traits.</title>
        <authorList>
            <person name="Li M."/>
        </authorList>
    </citation>
    <scope>NUCLEOTIDE SEQUENCE</scope>
    <source>
        <strain evidence="15">CAU-MHL-2022a</strain>
        <tissue evidence="15">Skin</tissue>
    </source>
</reference>
<feature type="transmembrane region" description="Helical" evidence="13">
    <location>
        <begin position="347"/>
        <end position="368"/>
    </location>
</feature>
<comment type="subcellular location">
    <subcellularLocation>
        <location evidence="1">Membrane</location>
        <topology evidence="1">Multi-pass membrane protein</topology>
    </subcellularLocation>
</comment>
<dbReference type="Proteomes" id="UP001214576">
    <property type="component" value="Unassembled WGS sequence"/>
</dbReference>
<dbReference type="InterPro" id="IPR003092">
    <property type="entry name" value="2pore_dom_K_chnl_TASK"/>
</dbReference>
<evidence type="ECO:0000256" key="7">
    <source>
        <dbReference type="ARBA" id="ARBA00022958"/>
    </source>
</evidence>
<dbReference type="EMBL" id="JAKZEL010000025">
    <property type="protein sequence ID" value="KAI4530466.1"/>
    <property type="molecule type" value="Genomic_DNA"/>
</dbReference>
<feature type="transmembrane region" description="Helical" evidence="13">
    <location>
        <begin position="323"/>
        <end position="341"/>
    </location>
</feature>
<comment type="caution">
    <text evidence="15">The sequence shown here is derived from an EMBL/GenBank/DDBJ whole genome shotgun (WGS) entry which is preliminary data.</text>
</comment>
<dbReference type="PANTHER" id="PTHR11003">
    <property type="entry name" value="POTASSIUM CHANNEL, SUBFAMILY K"/>
    <property type="match status" value="1"/>
</dbReference>
<evidence type="ECO:0000313" key="16">
    <source>
        <dbReference type="Proteomes" id="UP001214576"/>
    </source>
</evidence>
<protein>
    <recommendedName>
        <fullName evidence="14">Potassium channel domain-containing protein</fullName>
    </recommendedName>
</protein>
<dbReference type="GO" id="GO:0030322">
    <property type="term" value="P:stabilization of membrane potential"/>
    <property type="evidence" value="ECO:0007669"/>
    <property type="project" value="TreeGrafter"/>
</dbReference>
<keyword evidence="16" id="KW-1185">Reference proteome</keyword>
<evidence type="ECO:0000256" key="2">
    <source>
        <dbReference type="ARBA" id="ARBA00006666"/>
    </source>
</evidence>
<dbReference type="PANTHER" id="PTHR11003:SF346">
    <property type="entry name" value="POTASSIUM CHANNEL SUBFAMILY K MEMBER 18"/>
    <property type="match status" value="1"/>
</dbReference>
<dbReference type="GO" id="GO:0015271">
    <property type="term" value="F:outward rectifier potassium channel activity"/>
    <property type="evidence" value="ECO:0007669"/>
    <property type="project" value="TreeGrafter"/>
</dbReference>
<evidence type="ECO:0000256" key="3">
    <source>
        <dbReference type="ARBA" id="ARBA00022448"/>
    </source>
</evidence>